<reference evidence="2 3" key="1">
    <citation type="journal article" date="2024" name="Nat. Commun.">
        <title>Phylogenomics reveals the evolutionary origins of lichenization in chlorophyte algae.</title>
        <authorList>
            <person name="Puginier C."/>
            <person name="Libourel C."/>
            <person name="Otte J."/>
            <person name="Skaloud P."/>
            <person name="Haon M."/>
            <person name="Grisel S."/>
            <person name="Petersen M."/>
            <person name="Berrin J.G."/>
            <person name="Delaux P.M."/>
            <person name="Dal Grande F."/>
            <person name="Keller J."/>
        </authorList>
    </citation>
    <scope>NUCLEOTIDE SEQUENCE [LARGE SCALE GENOMIC DNA]</scope>
    <source>
        <strain evidence="2 3">SAG 2036</strain>
    </source>
</reference>
<feature type="region of interest" description="Disordered" evidence="1">
    <location>
        <begin position="947"/>
        <end position="1071"/>
    </location>
</feature>
<comment type="caution">
    <text evidence="2">The sequence shown here is derived from an EMBL/GenBank/DDBJ whole genome shotgun (WGS) entry which is preliminary data.</text>
</comment>
<dbReference type="Proteomes" id="UP001465755">
    <property type="component" value="Unassembled WGS sequence"/>
</dbReference>
<feature type="compositionally biased region" description="Polar residues" evidence="1">
    <location>
        <begin position="765"/>
        <end position="787"/>
    </location>
</feature>
<feature type="compositionally biased region" description="Polar residues" evidence="1">
    <location>
        <begin position="498"/>
        <end position="528"/>
    </location>
</feature>
<evidence type="ECO:0000313" key="3">
    <source>
        <dbReference type="Proteomes" id="UP001465755"/>
    </source>
</evidence>
<feature type="region of interest" description="Disordered" evidence="1">
    <location>
        <begin position="840"/>
        <end position="915"/>
    </location>
</feature>
<feature type="compositionally biased region" description="Low complexity" evidence="1">
    <location>
        <begin position="798"/>
        <end position="812"/>
    </location>
</feature>
<dbReference type="EMBL" id="JALJOQ010000064">
    <property type="protein sequence ID" value="KAK9803004.1"/>
    <property type="molecule type" value="Genomic_DNA"/>
</dbReference>
<name>A0AAW1NYD8_9CHLO</name>
<evidence type="ECO:0008006" key="4">
    <source>
        <dbReference type="Google" id="ProtNLM"/>
    </source>
</evidence>
<protein>
    <recommendedName>
        <fullName evidence="4">VASt domain-containing protein</fullName>
    </recommendedName>
</protein>
<feature type="region of interest" description="Disordered" evidence="1">
    <location>
        <begin position="416"/>
        <end position="448"/>
    </location>
</feature>
<feature type="region of interest" description="Disordered" evidence="1">
    <location>
        <begin position="762"/>
        <end position="828"/>
    </location>
</feature>
<sequence>MAPFAERWPRWPADAAGKEVMAVQVQCSVDTLFEMAFLGESDFTKKCAEIKQDKDTASTDWLSSEAEADEAVLKPGTHAHTTLKGNALEGKLRKHGCSSFSMGMKYNIEEIERVLVAQEGKQYVLEACVATTATYGDRMRSIVKTKLEAVGPKSCTWTSEFTIVFVAATNGFIKKAINSGATGGITKSFESSREVLSKFHQVSAKGAQPAATAEEPAAAAAPQAQVETAAPAAPRSWHDLWLRSEYLHAWQPLCSWMVDKANGAGIPMPAWATQDLATLLSLLLLCLAISTLLHLLHWTLLLLQSLPGMPSALPPEELFNEAWSPAYALASLLRWMDFPTSVRAVLIGAALLAAAHELLARAAVYAVPKSVLKQGQQISRKQSLIREDSDAPKAGVMYAGFNQALESATANITDAATELASPKPSQTPVTSPGKGSAHEKHSSLTKENLKTGFKNMYKDMKEAWSKATTNLAEPEFPAPADGSTHSGKAADIARNSSFGLSRAGSGSPSKPLNSGTRSSAPSRIQSETGPEPSAEVLANLQPSGGDEAAAAAAKSPPATSSGTRSPSRLQKSGPSNASQLAAAFNKSSMMASLGFGSRSSLNREAAGAAPESAGVSKGAADDIANRTDSAALDDVDEQVPRLEEMYEHERYSPFTLAWGHRYPGYFLPTDKVGHWGVLNGKDAGKDLSKFDEVAPKLPKGWKWLEDEWLVDMGGLGQACIDNEGWSYAVDFPWLHQPPNPGAGRFKRVRDYVRRRRWIRTRVLDMSQQQPPHSASAPVSSTEPQALDQQRESTRDDSSAPSPRPAGSPVSPGRRVRIADIAPPDDGSRHSLLTQALAAHDPANGQSAEDASAMAVQPSARSESHALASPSDSLADGLLSHPSRGVMGAARAGPRTISCPEDIQDPDDKDPDPAARAEQYNPHLSLLPLLESTSPTLQVQGSAFDDVSEYELRRQSHPQPSDLQHPDPAAGKNSMAPASSSAQGGTGTASGLTPTSNGQHMQAAELPSPSPQAGREADPLAAPQPPEMAVHPHDANVPRPQSAASSASQDAGHLPSRSSRDGIVWPTIPSWQ</sequence>
<proteinExistence type="predicted"/>
<organism evidence="2 3">
    <name type="scientific">Symbiochloris irregularis</name>
    <dbReference type="NCBI Taxonomy" id="706552"/>
    <lineage>
        <taxon>Eukaryota</taxon>
        <taxon>Viridiplantae</taxon>
        <taxon>Chlorophyta</taxon>
        <taxon>core chlorophytes</taxon>
        <taxon>Trebouxiophyceae</taxon>
        <taxon>Trebouxiales</taxon>
        <taxon>Trebouxiaceae</taxon>
        <taxon>Symbiochloris</taxon>
    </lineage>
</organism>
<feature type="compositionally biased region" description="Polar residues" evidence="1">
    <location>
        <begin position="557"/>
        <end position="577"/>
    </location>
</feature>
<gene>
    <name evidence="2" type="ORF">WJX73_009310</name>
</gene>
<feature type="compositionally biased region" description="Low complexity" evidence="1">
    <location>
        <begin position="1040"/>
        <end position="1050"/>
    </location>
</feature>
<evidence type="ECO:0000313" key="2">
    <source>
        <dbReference type="EMBL" id="KAK9803004.1"/>
    </source>
</evidence>
<dbReference type="AlphaFoldDB" id="A0AAW1NYD8"/>
<keyword evidence="3" id="KW-1185">Reference proteome</keyword>
<feature type="compositionally biased region" description="Basic and acidic residues" evidence="1">
    <location>
        <begin position="436"/>
        <end position="448"/>
    </location>
</feature>
<feature type="region of interest" description="Disordered" evidence="1">
    <location>
        <begin position="498"/>
        <end position="577"/>
    </location>
</feature>
<feature type="compositionally biased region" description="Basic and acidic residues" evidence="1">
    <location>
        <begin position="788"/>
        <end position="797"/>
    </location>
</feature>
<evidence type="ECO:0000256" key="1">
    <source>
        <dbReference type="SAM" id="MobiDB-lite"/>
    </source>
</evidence>
<accession>A0AAW1NYD8</accession>